<evidence type="ECO:0000256" key="1">
    <source>
        <dbReference type="ARBA" id="ARBA00006217"/>
    </source>
</evidence>
<keyword evidence="3 7" id="KW-0479">Metal-binding</keyword>
<comment type="similarity">
    <text evidence="1">Belongs to the beta-class carbonic anhydrase family.</text>
</comment>
<evidence type="ECO:0000313" key="8">
    <source>
        <dbReference type="EMBL" id="PXW98510.1"/>
    </source>
</evidence>
<dbReference type="EC" id="4.2.1.1" evidence="2"/>
<evidence type="ECO:0000256" key="5">
    <source>
        <dbReference type="ARBA" id="ARBA00024993"/>
    </source>
</evidence>
<dbReference type="EMBL" id="QJJU01000044">
    <property type="protein sequence ID" value="PXW98510.1"/>
    <property type="molecule type" value="Genomic_DNA"/>
</dbReference>
<feature type="binding site" evidence="7">
    <location>
        <position position="103"/>
    </location>
    <ligand>
        <name>Zn(2+)</name>
        <dbReference type="ChEBI" id="CHEBI:29105"/>
    </ligand>
</feature>
<evidence type="ECO:0000256" key="2">
    <source>
        <dbReference type="ARBA" id="ARBA00012925"/>
    </source>
</evidence>
<dbReference type="SMART" id="SM00947">
    <property type="entry name" value="Pro_CA"/>
    <property type="match status" value="1"/>
</dbReference>
<feature type="binding site" evidence="7">
    <location>
        <position position="100"/>
    </location>
    <ligand>
        <name>Zn(2+)</name>
        <dbReference type="ChEBI" id="CHEBI:29105"/>
    </ligand>
</feature>
<proteinExistence type="inferred from homology"/>
<evidence type="ECO:0000256" key="3">
    <source>
        <dbReference type="ARBA" id="ARBA00022723"/>
    </source>
</evidence>
<dbReference type="Gene3D" id="3.40.1050.10">
    <property type="entry name" value="Carbonic anhydrase"/>
    <property type="match status" value="1"/>
</dbReference>
<dbReference type="AlphaFoldDB" id="A0A318H491"/>
<keyword evidence="4 7" id="KW-0862">Zinc</keyword>
<sequence>MTSRMTPLLEYNEKFARTFTPVPLGVPAARVIVITCLDHRVDPAIVLGLQLGDAPVLRNAGGRVTQAVIEEIAYLAYLGRRLAGGTLTGDAGVEVAVIHHTQCGTGFLDDPDFRREASLVTGVDEDTLQASAVADPATTVTADVERLLSSPLLPATTSVSGHVYDPDTGRVSTVVDARQRAPIPPNSRPRSI</sequence>
<dbReference type="Pfam" id="PF00484">
    <property type="entry name" value="Pro_CA"/>
    <property type="match status" value="1"/>
</dbReference>
<evidence type="ECO:0000256" key="4">
    <source>
        <dbReference type="ARBA" id="ARBA00022833"/>
    </source>
</evidence>
<dbReference type="InterPro" id="IPR001765">
    <property type="entry name" value="Carbonic_anhydrase"/>
</dbReference>
<gene>
    <name evidence="8" type="ORF">C8E89_14425</name>
</gene>
<dbReference type="SUPFAM" id="SSF53056">
    <property type="entry name" value="beta-carbonic anhydrase, cab"/>
    <property type="match status" value="1"/>
</dbReference>
<comment type="caution">
    <text evidence="8">The sequence shown here is derived from an EMBL/GenBank/DDBJ whole genome shotgun (WGS) entry which is preliminary data.</text>
</comment>
<dbReference type="GO" id="GO:0004089">
    <property type="term" value="F:carbonate dehydratase activity"/>
    <property type="evidence" value="ECO:0007669"/>
    <property type="project" value="UniProtKB-EC"/>
</dbReference>
<comment type="function">
    <text evidence="5">Catalyzes the reversible hydration of carbon dioxide to form bicarbonate.</text>
</comment>
<evidence type="ECO:0000256" key="6">
    <source>
        <dbReference type="ARBA" id="ARBA00048348"/>
    </source>
</evidence>
<accession>A0A318H491</accession>
<dbReference type="InterPro" id="IPR036874">
    <property type="entry name" value="Carbonic_anhydrase_sf"/>
</dbReference>
<feature type="binding site" evidence="7">
    <location>
        <position position="36"/>
    </location>
    <ligand>
        <name>Zn(2+)</name>
        <dbReference type="ChEBI" id="CHEBI:29105"/>
    </ligand>
</feature>
<dbReference type="RefSeq" id="WP_220032563.1">
    <property type="nucleotide sequence ID" value="NZ_QJJU01000044.1"/>
</dbReference>
<dbReference type="GO" id="GO:0008270">
    <property type="term" value="F:zinc ion binding"/>
    <property type="evidence" value="ECO:0007669"/>
    <property type="project" value="InterPro"/>
</dbReference>
<reference evidence="8 9" key="2">
    <citation type="submission" date="2018-06" db="EMBL/GenBank/DDBJ databases">
        <title>Sequencing of bacterial isolates from soil warming experiment in Harvard Forest, Massachusetts, USA.</title>
        <authorList>
            <person name="Deangelis K.PhD."/>
        </authorList>
    </citation>
    <scope>NUCLEOTIDE SEQUENCE [LARGE SCALE GENOMIC DNA]</scope>
    <source>
        <strain evidence="8 9">GAS496</strain>
    </source>
</reference>
<protein>
    <recommendedName>
        <fullName evidence="2">carbonic anhydrase</fullName>
        <ecNumber evidence="2">4.2.1.1</ecNumber>
    </recommendedName>
</protein>
<comment type="catalytic activity">
    <reaction evidence="6">
        <text>hydrogencarbonate + H(+) = CO2 + H2O</text>
        <dbReference type="Rhea" id="RHEA:10748"/>
        <dbReference type="ChEBI" id="CHEBI:15377"/>
        <dbReference type="ChEBI" id="CHEBI:15378"/>
        <dbReference type="ChEBI" id="CHEBI:16526"/>
        <dbReference type="ChEBI" id="CHEBI:17544"/>
        <dbReference type="EC" id="4.2.1.1"/>
    </reaction>
</comment>
<organism evidence="8 9">
    <name type="scientific">Mycolicibacterium moriokaense</name>
    <dbReference type="NCBI Taxonomy" id="39691"/>
    <lineage>
        <taxon>Bacteria</taxon>
        <taxon>Bacillati</taxon>
        <taxon>Actinomycetota</taxon>
        <taxon>Actinomycetes</taxon>
        <taxon>Mycobacteriales</taxon>
        <taxon>Mycobacteriaceae</taxon>
        <taxon>Mycolicibacterium</taxon>
    </lineage>
</organism>
<comment type="cofactor">
    <cofactor evidence="7">
        <name>Zn(2+)</name>
        <dbReference type="ChEBI" id="CHEBI:29105"/>
    </cofactor>
    <text evidence="7">Binds 1 zinc ion per subunit.</text>
</comment>
<keyword evidence="9" id="KW-1185">Reference proteome</keyword>
<name>A0A318H491_9MYCO</name>
<evidence type="ECO:0000313" key="9">
    <source>
        <dbReference type="Proteomes" id="UP000247781"/>
    </source>
</evidence>
<dbReference type="PANTHER" id="PTHR43175:SF3">
    <property type="entry name" value="CARBON DISULFIDE HYDROLASE"/>
    <property type="match status" value="1"/>
</dbReference>
<evidence type="ECO:0000256" key="7">
    <source>
        <dbReference type="PIRSR" id="PIRSR601765-1"/>
    </source>
</evidence>
<feature type="binding site" evidence="7">
    <location>
        <position position="38"/>
    </location>
    <ligand>
        <name>Zn(2+)</name>
        <dbReference type="ChEBI" id="CHEBI:29105"/>
    </ligand>
</feature>
<dbReference type="PANTHER" id="PTHR43175">
    <property type="entry name" value="CARBONIC ANHYDRASE"/>
    <property type="match status" value="1"/>
</dbReference>
<dbReference type="Proteomes" id="UP000247781">
    <property type="component" value="Unassembled WGS sequence"/>
</dbReference>
<reference evidence="9" key="1">
    <citation type="submission" date="2018-05" db="EMBL/GenBank/DDBJ databases">
        <authorList>
            <person name="Deangelis K."/>
            <person name="Huntemann M."/>
            <person name="Clum A."/>
            <person name="Pillay M."/>
            <person name="Palaniappan K."/>
            <person name="Varghese N."/>
            <person name="Mikhailova N."/>
            <person name="Stamatis D."/>
            <person name="Reddy T."/>
            <person name="Daum C."/>
            <person name="Shapiro N."/>
            <person name="Ivanova N."/>
            <person name="Kyrpides N."/>
            <person name="Woyke T."/>
        </authorList>
    </citation>
    <scope>NUCLEOTIDE SEQUENCE [LARGE SCALE GENOMIC DNA]</scope>
    <source>
        <strain evidence="9">GAS496</strain>
    </source>
</reference>